<dbReference type="AlphaFoldDB" id="A0A813V379"/>
<evidence type="ECO:0000256" key="5">
    <source>
        <dbReference type="ARBA" id="ARBA00023136"/>
    </source>
</evidence>
<comment type="subcellular location">
    <subcellularLocation>
        <location evidence="1">Membrane</location>
        <topology evidence="1">Multi-pass membrane protein</topology>
    </subcellularLocation>
</comment>
<dbReference type="Proteomes" id="UP000663852">
    <property type="component" value="Unassembled WGS sequence"/>
</dbReference>
<evidence type="ECO:0000313" key="9">
    <source>
        <dbReference type="EMBL" id="CAF1140130.1"/>
    </source>
</evidence>
<feature type="transmembrane region" description="Helical" evidence="7">
    <location>
        <begin position="228"/>
        <end position="261"/>
    </location>
</feature>
<evidence type="ECO:0000313" key="10">
    <source>
        <dbReference type="Proteomes" id="UP000663828"/>
    </source>
</evidence>
<evidence type="ECO:0000256" key="2">
    <source>
        <dbReference type="ARBA" id="ARBA00006948"/>
    </source>
</evidence>
<dbReference type="OrthoDB" id="551896at2759"/>
<feature type="compositionally biased region" description="Polar residues" evidence="6">
    <location>
        <begin position="324"/>
        <end position="340"/>
    </location>
</feature>
<dbReference type="GO" id="GO:0016020">
    <property type="term" value="C:membrane"/>
    <property type="evidence" value="ECO:0007669"/>
    <property type="project" value="UniProtKB-SubCell"/>
</dbReference>
<feature type="region of interest" description="Disordered" evidence="6">
    <location>
        <begin position="301"/>
        <end position="340"/>
    </location>
</feature>
<proteinExistence type="inferred from homology"/>
<dbReference type="Pfam" id="PF04819">
    <property type="entry name" value="DUF716"/>
    <property type="match status" value="1"/>
</dbReference>
<keyword evidence="3 7" id="KW-0812">Transmembrane</keyword>
<evidence type="ECO:0008006" key="12">
    <source>
        <dbReference type="Google" id="ProtNLM"/>
    </source>
</evidence>
<sequence length="340" mass="39123">MGTLMGHILPGTFFAIFAIWWGFCVATRHFHSRYSSKKNRKPTRYRSTTTYPCVCCSSSMRQIPLESYLKLICVSIGILGEAVTGLKHPYDGTLQRKTWTFVEVNAQHITMFFSFGFASLIEILVHAKYDLPKGIDFIANIFAFAIEGVLFHFHLHGRDEIDIHAHTLLVYNIAFCVLAGIWEFNRPNQILATYCRIAATLLQGAWFYAAGFILYFPSDDPYWKWTASHGHILIITVIFIWLGLLSCIFLFLQSAFVWSVLRRRHHEFNRYSVLDEEDDDDDEDDVLGGDGDVIIKSNNHKLKPLKPRNGNAIIDLNDHENTDSDSQIEFEQRQQYSPKI</sequence>
<dbReference type="PANTHER" id="PTHR16007:SF15">
    <property type="entry name" value="TRANSMEMBRANE PROTEIN 45B"/>
    <property type="match status" value="1"/>
</dbReference>
<keyword evidence="5 7" id="KW-0472">Membrane</keyword>
<dbReference type="InterPro" id="IPR006904">
    <property type="entry name" value="DUF716"/>
</dbReference>
<organism evidence="8 11">
    <name type="scientific">Adineta ricciae</name>
    <name type="common">Rotifer</name>
    <dbReference type="NCBI Taxonomy" id="249248"/>
    <lineage>
        <taxon>Eukaryota</taxon>
        <taxon>Metazoa</taxon>
        <taxon>Spiralia</taxon>
        <taxon>Gnathifera</taxon>
        <taxon>Rotifera</taxon>
        <taxon>Eurotatoria</taxon>
        <taxon>Bdelloidea</taxon>
        <taxon>Adinetida</taxon>
        <taxon>Adinetidae</taxon>
        <taxon>Adineta</taxon>
    </lineage>
</organism>
<comment type="caution">
    <text evidence="8">The sequence shown here is derived from an EMBL/GenBank/DDBJ whole genome shotgun (WGS) entry which is preliminary data.</text>
</comment>
<evidence type="ECO:0000256" key="7">
    <source>
        <dbReference type="SAM" id="Phobius"/>
    </source>
</evidence>
<evidence type="ECO:0000256" key="3">
    <source>
        <dbReference type="ARBA" id="ARBA00022692"/>
    </source>
</evidence>
<keyword evidence="10" id="KW-1185">Reference proteome</keyword>
<accession>A0A813V379</accession>
<feature type="transmembrane region" description="Helical" evidence="7">
    <location>
        <begin position="137"/>
        <end position="157"/>
    </location>
</feature>
<feature type="transmembrane region" description="Helical" evidence="7">
    <location>
        <begin position="68"/>
        <end position="86"/>
    </location>
</feature>
<feature type="transmembrane region" description="Helical" evidence="7">
    <location>
        <begin position="106"/>
        <end position="125"/>
    </location>
</feature>
<gene>
    <name evidence="8" type="ORF">EDS130_LOCUS6390</name>
    <name evidence="9" type="ORF">XAT740_LOCUS20375</name>
</gene>
<evidence type="ECO:0000313" key="11">
    <source>
        <dbReference type="Proteomes" id="UP000663852"/>
    </source>
</evidence>
<dbReference type="EMBL" id="CAJNOJ010000018">
    <property type="protein sequence ID" value="CAF0832036.1"/>
    <property type="molecule type" value="Genomic_DNA"/>
</dbReference>
<evidence type="ECO:0000313" key="8">
    <source>
        <dbReference type="EMBL" id="CAF0832036.1"/>
    </source>
</evidence>
<evidence type="ECO:0000256" key="4">
    <source>
        <dbReference type="ARBA" id="ARBA00022989"/>
    </source>
</evidence>
<feature type="transmembrane region" description="Helical" evidence="7">
    <location>
        <begin position="12"/>
        <end position="31"/>
    </location>
</feature>
<feature type="transmembrane region" description="Helical" evidence="7">
    <location>
        <begin position="194"/>
        <end position="216"/>
    </location>
</feature>
<evidence type="ECO:0000256" key="1">
    <source>
        <dbReference type="ARBA" id="ARBA00004141"/>
    </source>
</evidence>
<comment type="similarity">
    <text evidence="2">Belongs to the TMEM45 family.</text>
</comment>
<reference evidence="8" key="1">
    <citation type="submission" date="2021-02" db="EMBL/GenBank/DDBJ databases">
        <authorList>
            <person name="Nowell W R."/>
        </authorList>
    </citation>
    <scope>NUCLEOTIDE SEQUENCE</scope>
</reference>
<protein>
    <recommendedName>
        <fullName evidence="12">Transmembrane protein 45B-like protein</fullName>
    </recommendedName>
</protein>
<dbReference type="EMBL" id="CAJNOR010001421">
    <property type="protein sequence ID" value="CAF1140130.1"/>
    <property type="molecule type" value="Genomic_DNA"/>
</dbReference>
<dbReference type="Proteomes" id="UP000663828">
    <property type="component" value="Unassembled WGS sequence"/>
</dbReference>
<dbReference type="InterPro" id="IPR042127">
    <property type="entry name" value="TMEM45"/>
</dbReference>
<evidence type="ECO:0000256" key="6">
    <source>
        <dbReference type="SAM" id="MobiDB-lite"/>
    </source>
</evidence>
<keyword evidence="4 7" id="KW-1133">Transmembrane helix</keyword>
<feature type="transmembrane region" description="Helical" evidence="7">
    <location>
        <begin position="163"/>
        <end position="182"/>
    </location>
</feature>
<dbReference type="PANTHER" id="PTHR16007">
    <property type="entry name" value="EPIDIDYMAL MEMBRANE PROTEIN E9-RELATED"/>
    <property type="match status" value="1"/>
</dbReference>
<name>A0A813V379_ADIRI</name>